<proteinExistence type="predicted"/>
<protein>
    <submittedName>
        <fullName evidence="6">Calx-beta domain-containing protein</fullName>
    </submittedName>
</protein>
<dbReference type="SUPFAM" id="SSF141072">
    <property type="entry name" value="CalX-like"/>
    <property type="match status" value="1"/>
</dbReference>
<name>A0ABV6CEV9_9RHOB</name>
<evidence type="ECO:0000313" key="6">
    <source>
        <dbReference type="EMBL" id="MFC0199254.1"/>
    </source>
</evidence>
<evidence type="ECO:0000259" key="5">
    <source>
        <dbReference type="Pfam" id="PF03160"/>
    </source>
</evidence>
<comment type="caution">
    <text evidence="6">The sequence shown here is derived from an EMBL/GenBank/DDBJ whole genome shotgun (WGS) entry which is preliminary data.</text>
</comment>
<gene>
    <name evidence="6" type="ORF">ACFFIZ_02650</name>
</gene>
<keyword evidence="2" id="KW-0677">Repeat</keyword>
<accession>A0ABV6CEV9</accession>
<evidence type="ECO:0000256" key="3">
    <source>
        <dbReference type="ARBA" id="ARBA00022837"/>
    </source>
</evidence>
<evidence type="ECO:0000313" key="7">
    <source>
        <dbReference type="Proteomes" id="UP001589795"/>
    </source>
</evidence>
<feature type="domain" description="Calx-beta" evidence="5">
    <location>
        <begin position="8"/>
        <end position="63"/>
    </location>
</feature>
<dbReference type="Proteomes" id="UP001589795">
    <property type="component" value="Unassembled WGS sequence"/>
</dbReference>
<evidence type="ECO:0000256" key="2">
    <source>
        <dbReference type="ARBA" id="ARBA00022737"/>
    </source>
</evidence>
<dbReference type="EMBL" id="JBHLWQ010000028">
    <property type="protein sequence ID" value="MFC0199254.1"/>
    <property type="molecule type" value="Genomic_DNA"/>
</dbReference>
<dbReference type="InterPro" id="IPR003644">
    <property type="entry name" value="Calx_beta"/>
</dbReference>
<feature type="region of interest" description="Disordered" evidence="4">
    <location>
        <begin position="70"/>
        <end position="155"/>
    </location>
</feature>
<evidence type="ECO:0000256" key="4">
    <source>
        <dbReference type="SAM" id="MobiDB-lite"/>
    </source>
</evidence>
<sequence length="155" mass="16573">MAVSNPVVKEGAGGTATFVVSLSQPFSEDRSFTYSTTSGTALAGSDFASRSGSVTFLAGQTEATGHCRFWQEEDPGRSGPFRPTPADRQRNLAVVPVRSEGRHGWHRPKGRSRKAQASSARRWPRRTGQDATAAPASDGTVFRSGGVLPRPADRQ</sequence>
<reference evidence="6 7" key="1">
    <citation type="submission" date="2024-09" db="EMBL/GenBank/DDBJ databases">
        <authorList>
            <person name="Sun Q."/>
            <person name="Mori K."/>
        </authorList>
    </citation>
    <scope>NUCLEOTIDE SEQUENCE [LARGE SCALE GENOMIC DNA]</scope>
    <source>
        <strain evidence="6 7">CCM 7904</strain>
    </source>
</reference>
<dbReference type="Pfam" id="PF03160">
    <property type="entry name" value="Calx-beta"/>
    <property type="match status" value="1"/>
</dbReference>
<feature type="compositionally biased region" description="Basic residues" evidence="4">
    <location>
        <begin position="104"/>
        <end position="114"/>
    </location>
</feature>
<keyword evidence="1" id="KW-0732">Signal</keyword>
<organism evidence="6 7">
    <name type="scientific">Paracoccus rhizosphaerae</name>
    <dbReference type="NCBI Taxonomy" id="1133347"/>
    <lineage>
        <taxon>Bacteria</taxon>
        <taxon>Pseudomonadati</taxon>
        <taxon>Pseudomonadota</taxon>
        <taxon>Alphaproteobacteria</taxon>
        <taxon>Rhodobacterales</taxon>
        <taxon>Paracoccaceae</taxon>
        <taxon>Paracoccus</taxon>
    </lineage>
</organism>
<dbReference type="InterPro" id="IPR038081">
    <property type="entry name" value="CalX-like_sf"/>
</dbReference>
<dbReference type="RefSeq" id="WP_378925988.1">
    <property type="nucleotide sequence ID" value="NZ_JAOTBE010000052.1"/>
</dbReference>
<evidence type="ECO:0000256" key="1">
    <source>
        <dbReference type="ARBA" id="ARBA00022729"/>
    </source>
</evidence>
<keyword evidence="7" id="KW-1185">Reference proteome</keyword>
<dbReference type="Gene3D" id="2.60.40.2030">
    <property type="match status" value="1"/>
</dbReference>
<keyword evidence="3" id="KW-0106">Calcium</keyword>